<sequence>MSPEDADVHIVLGVLYNLSREYDKAIASFKTALKLKPNDYSLWNKLGATQANSVQSADAILAYQQFEWAWQHPQESAAVRQAAATFKSFSGVTNKIKLAYMMLALPPWQSLNITVNYFSTKYTNHSASCPSLPEQMKVKVSPMDELPFYTEPNEFECKDGCDNLDEYDEVSGTCETVPETYPNEVVIFSADNLHSIIHEACHEQSEHIEEYGTRKPGKSSDLGVGNVESLVFFHPPPNKATSIATGLTMVNAAECADMSIASKESLRGMRFKYAVEADEDPQPSVKEKPPTTVEEYEKLGDACTFGVYHRQPFGVICSPVRAYSSVVTSLSSEETAEGTNISIIEKECWIQKQLSAFVAASGDQQSWRKGKPLSTEVAVLKDHVPSFDVTREPEKTKISLLRTSAIHIKPKKTKVSLLRTSAIHIKSKEVELAVKKEVGSCNDGFRLTVFLKSDIYIYPQFADELNRGYFDDISELKQNGCKIALANKILIPGIAARKFPAVDVIYSDGRKSKLPIVFDASGIDASKLAVPEASLVCLSFRANSQAMVDSWSKPFYDAFCESKSLQLNEMAGLWFGKVRRVVIAILLHESSCGGNIGSLAFCRYFWLAWCSLVFTLKACWLNRMNKFTVLRDLNFVAENLGVEFFKDVWKMDHSKLLCNHVRKQHTCYSKILKSHPSSDCNFRDMDSLNVPPKYREMEVILDILFRSSKELLEASLLLSCLKNSKPSYWFSAHSHCKFTALVEHEEGGEVTKFLAGPCEVQYDEEWLAIAGKFSFL</sequence>
<evidence type="ECO:0000256" key="1">
    <source>
        <dbReference type="PROSITE-ProRule" id="PRU00339"/>
    </source>
</evidence>
<evidence type="ECO:0000313" key="10">
    <source>
        <dbReference type="RefSeq" id="XP_040931357.1"/>
    </source>
</evidence>
<keyword evidence="2" id="KW-1185">Reference proteome</keyword>
<dbReference type="RefSeq" id="XP_040931360.1">
    <property type="nucleotide sequence ID" value="XM_041075426.1"/>
</dbReference>
<dbReference type="RefSeq" id="XP_040931357.1">
    <property type="nucleotide sequence ID" value="XM_041075423.1"/>
</dbReference>
<evidence type="ECO:0000313" key="9">
    <source>
        <dbReference type="RefSeq" id="XP_040931356.1"/>
    </source>
</evidence>
<evidence type="ECO:0000313" key="4">
    <source>
        <dbReference type="RefSeq" id="XP_040931351.1"/>
    </source>
</evidence>
<dbReference type="GeneID" id="107938429"/>
<evidence type="ECO:0000313" key="7">
    <source>
        <dbReference type="RefSeq" id="XP_040931354.1"/>
    </source>
</evidence>
<dbReference type="RefSeq" id="XP_040931354.1">
    <property type="nucleotide sequence ID" value="XM_041075420.1"/>
</dbReference>
<evidence type="ECO:0000313" key="12">
    <source>
        <dbReference type="RefSeq" id="XP_040931359.1"/>
    </source>
</evidence>
<dbReference type="PROSITE" id="PS50293">
    <property type="entry name" value="TPR_REGION"/>
    <property type="match status" value="1"/>
</dbReference>
<dbReference type="InterPro" id="IPR011990">
    <property type="entry name" value="TPR-like_helical_dom_sf"/>
</dbReference>
<protein>
    <submittedName>
        <fullName evidence="3 4">Uncharacterized protein isoform X1</fullName>
    </submittedName>
</protein>
<dbReference type="Proteomes" id="UP000818029">
    <property type="component" value="Chromosome A08"/>
</dbReference>
<dbReference type="RefSeq" id="XP_040931359.1">
    <property type="nucleotide sequence ID" value="XM_041075425.1"/>
</dbReference>
<dbReference type="PANTHER" id="PTHR28106">
    <property type="entry name" value="MITOCHONDRIAL ATPASE COMPLEX SUBUNIT ATP10"/>
    <property type="match status" value="1"/>
</dbReference>
<dbReference type="InterPro" id="IPR007849">
    <property type="entry name" value="ATP10"/>
</dbReference>
<dbReference type="RefSeq" id="XP_040931349.1">
    <property type="nucleotide sequence ID" value="XM_041075415.1"/>
</dbReference>
<dbReference type="RefSeq" id="XP_040931361.1">
    <property type="nucleotide sequence ID" value="XM_041075427.1"/>
</dbReference>
<evidence type="ECO:0000313" key="13">
    <source>
        <dbReference type="RefSeq" id="XP_040931360.1"/>
    </source>
</evidence>
<evidence type="ECO:0000313" key="2">
    <source>
        <dbReference type="Proteomes" id="UP000818029"/>
    </source>
</evidence>
<gene>
    <name evidence="3 4 5 6 7 8 9 10 11 12 13 14" type="primary">LOC107938429</name>
</gene>
<proteinExistence type="predicted"/>
<dbReference type="SUPFAM" id="SSF48452">
    <property type="entry name" value="TPR-like"/>
    <property type="match status" value="1"/>
</dbReference>
<dbReference type="RefSeq" id="XP_040931351.1">
    <property type="nucleotide sequence ID" value="XM_041075417.1"/>
</dbReference>
<dbReference type="InterPro" id="IPR019734">
    <property type="entry name" value="TPR_rpt"/>
</dbReference>
<accession>A0ABM2YLE7</accession>
<evidence type="ECO:0000313" key="6">
    <source>
        <dbReference type="RefSeq" id="XP_040931353.1"/>
    </source>
</evidence>
<evidence type="ECO:0000313" key="5">
    <source>
        <dbReference type="RefSeq" id="XP_040931352.1"/>
    </source>
</evidence>
<dbReference type="Gene3D" id="1.25.40.10">
    <property type="entry name" value="Tetratricopeptide repeat domain"/>
    <property type="match status" value="1"/>
</dbReference>
<dbReference type="RefSeq" id="XP_040931355.1">
    <property type="nucleotide sequence ID" value="XM_041075421.1"/>
</dbReference>
<organism evidence="2 9">
    <name type="scientific">Gossypium hirsutum</name>
    <name type="common">Upland cotton</name>
    <name type="synonym">Gossypium mexicanum</name>
    <dbReference type="NCBI Taxonomy" id="3635"/>
    <lineage>
        <taxon>Eukaryota</taxon>
        <taxon>Viridiplantae</taxon>
        <taxon>Streptophyta</taxon>
        <taxon>Embryophyta</taxon>
        <taxon>Tracheophyta</taxon>
        <taxon>Spermatophyta</taxon>
        <taxon>Magnoliopsida</taxon>
        <taxon>eudicotyledons</taxon>
        <taxon>Gunneridae</taxon>
        <taxon>Pentapetalae</taxon>
        <taxon>rosids</taxon>
        <taxon>malvids</taxon>
        <taxon>Malvales</taxon>
        <taxon>Malvaceae</taxon>
        <taxon>Malvoideae</taxon>
        <taxon>Gossypium</taxon>
    </lineage>
</organism>
<evidence type="ECO:0000313" key="8">
    <source>
        <dbReference type="RefSeq" id="XP_040931355.1"/>
    </source>
</evidence>
<dbReference type="RefSeq" id="XP_040931358.1">
    <property type="nucleotide sequence ID" value="XM_041075424.1"/>
</dbReference>
<name>A0ABM2YLE7_GOSHI</name>
<dbReference type="PANTHER" id="PTHR28106:SF1">
    <property type="entry name" value="MITOCHONDRIAL ATPASE COMPLEX SUBUNIT ATP10"/>
    <property type="match status" value="1"/>
</dbReference>
<dbReference type="PROSITE" id="PS50005">
    <property type="entry name" value="TPR"/>
    <property type="match status" value="1"/>
</dbReference>
<dbReference type="SMART" id="SM00028">
    <property type="entry name" value="TPR"/>
    <property type="match status" value="1"/>
</dbReference>
<dbReference type="RefSeq" id="XP_040931353.1">
    <property type="nucleotide sequence ID" value="XM_041075419.1"/>
</dbReference>
<dbReference type="RefSeq" id="XP_040931352.1">
    <property type="nucleotide sequence ID" value="XM_041075418.1"/>
</dbReference>
<evidence type="ECO:0000313" key="3">
    <source>
        <dbReference type="RefSeq" id="XP_040931349.1"/>
    </source>
</evidence>
<reference evidence="3 4" key="2">
    <citation type="submission" date="2025-05" db="UniProtKB">
        <authorList>
            <consortium name="RefSeq"/>
        </authorList>
    </citation>
    <scope>IDENTIFICATION</scope>
</reference>
<keyword evidence="1" id="KW-0802">TPR repeat</keyword>
<evidence type="ECO:0000313" key="14">
    <source>
        <dbReference type="RefSeq" id="XP_040931361.1"/>
    </source>
</evidence>
<feature type="repeat" description="TPR" evidence="1">
    <location>
        <begin position="6"/>
        <end position="39"/>
    </location>
</feature>
<evidence type="ECO:0000313" key="11">
    <source>
        <dbReference type="RefSeq" id="XP_040931358.1"/>
    </source>
</evidence>
<dbReference type="RefSeq" id="XP_040931356.1">
    <property type="nucleotide sequence ID" value="XM_041075422.1"/>
</dbReference>
<reference evidence="2" key="1">
    <citation type="journal article" date="2020" name="Nat. Genet.">
        <title>Genomic diversifications of five Gossypium allopolyploid species and their impact on cotton improvement.</title>
        <authorList>
            <person name="Chen Z.J."/>
            <person name="Sreedasyam A."/>
            <person name="Ando A."/>
            <person name="Song Q."/>
            <person name="De Santiago L.M."/>
            <person name="Hulse-Kemp A.M."/>
            <person name="Ding M."/>
            <person name="Ye W."/>
            <person name="Kirkbride R.C."/>
            <person name="Jenkins J."/>
            <person name="Plott C."/>
            <person name="Lovell J."/>
            <person name="Lin Y.M."/>
            <person name="Vaughn R."/>
            <person name="Liu B."/>
            <person name="Simpson S."/>
            <person name="Scheffler B.E."/>
            <person name="Wen L."/>
            <person name="Saski C.A."/>
            <person name="Grover C.E."/>
            <person name="Hu G."/>
            <person name="Conover J.L."/>
            <person name="Carlson J.W."/>
            <person name="Shu S."/>
            <person name="Boston L.B."/>
            <person name="Williams M."/>
            <person name="Peterson D.G."/>
            <person name="McGee K."/>
            <person name="Jones D.C."/>
            <person name="Wendel J.F."/>
            <person name="Stelly D.M."/>
            <person name="Grimwood J."/>
            <person name="Schmutz J."/>
        </authorList>
    </citation>
    <scope>NUCLEOTIDE SEQUENCE [LARGE SCALE GENOMIC DNA]</scope>
    <source>
        <strain evidence="2">cv. TM-1</strain>
    </source>
</reference>